<comment type="caution">
    <text evidence="1">The sequence shown here is derived from an EMBL/GenBank/DDBJ whole genome shotgun (WGS) entry which is preliminary data.</text>
</comment>
<organism evidence="1 2">
    <name type="scientific">Vermiconidia calcicola</name>
    <dbReference type="NCBI Taxonomy" id="1690605"/>
    <lineage>
        <taxon>Eukaryota</taxon>
        <taxon>Fungi</taxon>
        <taxon>Dikarya</taxon>
        <taxon>Ascomycota</taxon>
        <taxon>Pezizomycotina</taxon>
        <taxon>Dothideomycetes</taxon>
        <taxon>Dothideomycetidae</taxon>
        <taxon>Mycosphaerellales</taxon>
        <taxon>Extremaceae</taxon>
        <taxon>Vermiconidia</taxon>
    </lineage>
</organism>
<accession>A0ACC3NNE1</accession>
<proteinExistence type="predicted"/>
<protein>
    <submittedName>
        <fullName evidence="1">Uncharacterized protein</fullName>
    </submittedName>
</protein>
<gene>
    <name evidence="1" type="ORF">LTR37_004075</name>
</gene>
<evidence type="ECO:0000313" key="1">
    <source>
        <dbReference type="EMBL" id="KAK3719952.1"/>
    </source>
</evidence>
<evidence type="ECO:0000313" key="2">
    <source>
        <dbReference type="Proteomes" id="UP001281147"/>
    </source>
</evidence>
<dbReference type="EMBL" id="JAUTXU010000024">
    <property type="protein sequence ID" value="KAK3719952.1"/>
    <property type="molecule type" value="Genomic_DNA"/>
</dbReference>
<name>A0ACC3NNE1_9PEZI</name>
<dbReference type="Proteomes" id="UP001281147">
    <property type="component" value="Unassembled WGS sequence"/>
</dbReference>
<reference evidence="1" key="1">
    <citation type="submission" date="2023-07" db="EMBL/GenBank/DDBJ databases">
        <title>Black Yeasts Isolated from many extreme environments.</title>
        <authorList>
            <person name="Coleine C."/>
            <person name="Stajich J.E."/>
            <person name="Selbmann L."/>
        </authorList>
    </citation>
    <scope>NUCLEOTIDE SEQUENCE</scope>
    <source>
        <strain evidence="1">CCFEE 5714</strain>
    </source>
</reference>
<sequence>MQVGEFPLKDKVVVVTGGGSGINAKFVKRAADLGAKVVVADLALTPEAQHYVDNESKIVFQKTDVSKWDQLQRLVSVSKEHFGSTPDVYVAGAGVFEPEDESYAQVHINLSHPIKLSRIAMRTLVSENRKGVILPFASIGGIAGSYNCPLYIACKHGVVGFVKSMKFLEKYEGIKVVTICPGAVDTPLWSQEKRERTDFHKIAALDADDVAKAMIDLVQDGKYVGGTLLEIMPNDGAKTRVIPDWNIDPPKGGSLTNADPNSTEIPAAFREMKQVMDRERGMSGKGTNGE</sequence>
<keyword evidence="2" id="KW-1185">Reference proteome</keyword>